<dbReference type="SUPFAM" id="SSF56112">
    <property type="entry name" value="Protein kinase-like (PK-like)"/>
    <property type="match status" value="1"/>
</dbReference>
<feature type="non-terminal residue" evidence="2">
    <location>
        <position position="379"/>
    </location>
</feature>
<reference evidence="2 3" key="1">
    <citation type="submission" date="2019-07" db="EMBL/GenBank/DDBJ databases">
        <authorList>
            <person name="Jastrzebski P J."/>
            <person name="Paukszto L."/>
            <person name="Jastrzebski P J."/>
        </authorList>
    </citation>
    <scope>NUCLEOTIDE SEQUENCE [LARGE SCALE GENOMIC DNA]</scope>
    <source>
        <strain evidence="2 3">WMS-il1</strain>
    </source>
</reference>
<dbReference type="PANTHER" id="PTHR24419:SF18">
    <property type="entry name" value="SERINE_THREONINE-PROTEIN KINASE HASPIN"/>
    <property type="match status" value="1"/>
</dbReference>
<dbReference type="EMBL" id="CABIJS010000256">
    <property type="protein sequence ID" value="VUZ47862.1"/>
    <property type="molecule type" value="Genomic_DNA"/>
</dbReference>
<accession>A0A564YKR2</accession>
<name>A0A564YKR2_HYMDI</name>
<dbReference type="GO" id="GO:0005634">
    <property type="term" value="C:nucleus"/>
    <property type="evidence" value="ECO:0007669"/>
    <property type="project" value="TreeGrafter"/>
</dbReference>
<keyword evidence="3" id="KW-1185">Reference proteome</keyword>
<dbReference type="Gene3D" id="1.10.510.10">
    <property type="entry name" value="Transferase(Phosphotransferase) domain 1"/>
    <property type="match status" value="1"/>
</dbReference>
<dbReference type="PROSITE" id="PS50011">
    <property type="entry name" value="PROTEIN_KINASE_DOM"/>
    <property type="match status" value="1"/>
</dbReference>
<dbReference type="GO" id="GO:0000278">
    <property type="term" value="P:mitotic cell cycle"/>
    <property type="evidence" value="ECO:0007669"/>
    <property type="project" value="TreeGrafter"/>
</dbReference>
<dbReference type="GO" id="GO:0035556">
    <property type="term" value="P:intracellular signal transduction"/>
    <property type="evidence" value="ECO:0007669"/>
    <property type="project" value="TreeGrafter"/>
</dbReference>
<evidence type="ECO:0000313" key="3">
    <source>
        <dbReference type="Proteomes" id="UP000321570"/>
    </source>
</evidence>
<protein>
    <recommendedName>
        <fullName evidence="1">Protein kinase domain-containing protein</fullName>
    </recommendedName>
</protein>
<gene>
    <name evidence="2" type="ORF">WMSIL1_LOCUS7293</name>
</gene>
<dbReference type="GO" id="GO:0072354">
    <property type="term" value="F:histone H3T3 kinase activity"/>
    <property type="evidence" value="ECO:0007669"/>
    <property type="project" value="TreeGrafter"/>
</dbReference>
<dbReference type="GO" id="GO:0005524">
    <property type="term" value="F:ATP binding"/>
    <property type="evidence" value="ECO:0007669"/>
    <property type="project" value="InterPro"/>
</dbReference>
<sequence length="379" mass="43051">MMNSYFTSGSNRRLFFNRDDNKHASTSVNVDIHSVNPMIQLGLLMSLEGQVEPLPFDSVFNQRRIETVYKLGIGSYSEVYSFEGEDVAVKLTPFGGTVPFHNRPQVKILDMYMEVAATMEISNLRNVHNSGCKTENFVQLVNSSVLIGSLPKYLIDAKRKSNESIPVQYAEEDNFPDDQLWIAFEFNYGGESISNHWPSCPVARFSIFLQAALALAVGERRLELEHRDLHLGNVLIIRKGHSCIYTPPPSYINGVKYQPIGGPPVKIIDFAFARLQRADGSTLYVDMTEKCGRLRNESDTVSQMYTMMQNLIQNQWSDYNPRTNTHWLGLLAVWLLDPEKGGECDVHSDFNVEESRQAMIHLLSNCESVLDFVHKVRSR</sequence>
<evidence type="ECO:0000313" key="2">
    <source>
        <dbReference type="EMBL" id="VUZ47862.1"/>
    </source>
</evidence>
<dbReference type="Pfam" id="PF12330">
    <property type="entry name" value="Haspin_kinase"/>
    <property type="match status" value="1"/>
</dbReference>
<organism evidence="2 3">
    <name type="scientific">Hymenolepis diminuta</name>
    <name type="common">Rat tapeworm</name>
    <dbReference type="NCBI Taxonomy" id="6216"/>
    <lineage>
        <taxon>Eukaryota</taxon>
        <taxon>Metazoa</taxon>
        <taxon>Spiralia</taxon>
        <taxon>Lophotrochozoa</taxon>
        <taxon>Platyhelminthes</taxon>
        <taxon>Cestoda</taxon>
        <taxon>Eucestoda</taxon>
        <taxon>Cyclophyllidea</taxon>
        <taxon>Hymenolepididae</taxon>
        <taxon>Hymenolepis</taxon>
    </lineage>
</organism>
<feature type="domain" description="Protein kinase" evidence="1">
    <location>
        <begin position="65"/>
        <end position="379"/>
    </location>
</feature>
<proteinExistence type="predicted"/>
<dbReference type="Gene3D" id="3.30.200.20">
    <property type="entry name" value="Phosphorylase Kinase, domain 1"/>
    <property type="match status" value="1"/>
</dbReference>
<dbReference type="InterPro" id="IPR011009">
    <property type="entry name" value="Kinase-like_dom_sf"/>
</dbReference>
<dbReference type="AlphaFoldDB" id="A0A564YKR2"/>
<dbReference type="Proteomes" id="UP000321570">
    <property type="component" value="Unassembled WGS sequence"/>
</dbReference>
<dbReference type="GO" id="GO:0005737">
    <property type="term" value="C:cytoplasm"/>
    <property type="evidence" value="ECO:0007669"/>
    <property type="project" value="TreeGrafter"/>
</dbReference>
<evidence type="ECO:0000259" key="1">
    <source>
        <dbReference type="PROSITE" id="PS50011"/>
    </source>
</evidence>
<dbReference type="InterPro" id="IPR000719">
    <property type="entry name" value="Prot_kinase_dom"/>
</dbReference>
<dbReference type="PANTHER" id="PTHR24419">
    <property type="entry name" value="INTERLEUKIN-1 RECEPTOR-ASSOCIATED KINASE"/>
    <property type="match status" value="1"/>
</dbReference>